<comment type="caution">
    <text evidence="3">The sequence shown here is derived from an EMBL/GenBank/DDBJ whole genome shotgun (WGS) entry which is preliminary data.</text>
</comment>
<organism evidence="3 4">
    <name type="scientific">Paenibacillus vandeheii</name>
    <dbReference type="NCBI Taxonomy" id="3035917"/>
    <lineage>
        <taxon>Bacteria</taxon>
        <taxon>Bacillati</taxon>
        <taxon>Bacillota</taxon>
        <taxon>Bacilli</taxon>
        <taxon>Bacillales</taxon>
        <taxon>Paenibacillaceae</taxon>
        <taxon>Paenibacillus</taxon>
    </lineage>
</organism>
<dbReference type="RefSeq" id="WP_301246226.1">
    <property type="nucleotide sequence ID" value="NZ_JAROCD010000004.1"/>
</dbReference>
<evidence type="ECO:0000313" key="4">
    <source>
        <dbReference type="Proteomes" id="UP001174205"/>
    </source>
</evidence>
<keyword evidence="4" id="KW-1185">Reference proteome</keyword>
<evidence type="ECO:0000256" key="1">
    <source>
        <dbReference type="ARBA" id="ARBA00022676"/>
    </source>
</evidence>
<reference evidence="3" key="1">
    <citation type="submission" date="2023-03" db="EMBL/GenBank/DDBJ databases">
        <title>MT1 and MT2 Draft Genomes of Novel Species.</title>
        <authorList>
            <person name="Venkateswaran K."/>
        </authorList>
    </citation>
    <scope>NUCLEOTIDE SEQUENCE</scope>
    <source>
        <strain evidence="3">F6_3S_P_1C</strain>
    </source>
</reference>
<protein>
    <submittedName>
        <fullName evidence="3">Glycosyltransferase</fullName>
    </submittedName>
</protein>
<dbReference type="Proteomes" id="UP001174205">
    <property type="component" value="Unassembled WGS sequence"/>
</dbReference>
<dbReference type="EMBL" id="JAROCD010000004">
    <property type="protein sequence ID" value="MDN4601456.1"/>
    <property type="molecule type" value="Genomic_DNA"/>
</dbReference>
<keyword evidence="1" id="KW-0328">Glycosyltransferase</keyword>
<dbReference type="Gene3D" id="3.40.50.2000">
    <property type="entry name" value="Glycogen Phosphorylase B"/>
    <property type="match status" value="1"/>
</dbReference>
<proteinExistence type="predicted"/>
<dbReference type="PANTHER" id="PTHR12526">
    <property type="entry name" value="GLYCOSYLTRANSFERASE"/>
    <property type="match status" value="1"/>
</dbReference>
<dbReference type="PANTHER" id="PTHR12526:SF510">
    <property type="entry name" value="D-INOSITOL 3-PHOSPHATE GLYCOSYLTRANSFERASE"/>
    <property type="match status" value="1"/>
</dbReference>
<gene>
    <name evidence="3" type="ORF">P5G61_09495</name>
</gene>
<name>A0ABT8JA09_9BACL</name>
<accession>A0ABT8JA09</accession>
<dbReference type="SUPFAM" id="SSF53756">
    <property type="entry name" value="UDP-Glycosyltransferase/glycogen phosphorylase"/>
    <property type="match status" value="1"/>
</dbReference>
<sequence>MTFGYLLRDAGLAKPRVLVVGQGGNATGYARVLESLAGYLKDDFDLVYFAISDYGDVSRDTTWKLEINQMLGDKYGCLQLPGLLRKYRPDLVLMCDDLGFYELHEEALRHYEGITVVYCPIDTPVDSSRLRALSYADVVVTYTHFGFNMVSQAFEQERSRGVHVGSPRMYILPHGVETSQFYPLTSQPLQKQGLTRERRHARMFMFPDRPELQDAFIVLNANRNGQRKRVDITLEAFAEFAHGKPDVYLYLHMGMRDCGVDVLKLASEYGIMDRLLTTTRDRQRPRTNEIDLNLIYNSADVGLNTSSGEGWGLVAFEHAATGAAQVVPDHSACGELWRAEGICIPSKPETGNMPVVSAKTTAQVLEELYTSPVYLEDRSWQAYQYATSLEWRWQEIAKRWKELFHQELQRLEEKTH</sequence>
<evidence type="ECO:0000313" key="3">
    <source>
        <dbReference type="EMBL" id="MDN4601456.1"/>
    </source>
</evidence>
<evidence type="ECO:0000256" key="2">
    <source>
        <dbReference type="ARBA" id="ARBA00022679"/>
    </source>
</evidence>
<keyword evidence="2" id="KW-0808">Transferase</keyword>